<dbReference type="SUPFAM" id="SSF53474">
    <property type="entry name" value="alpha/beta-Hydrolases"/>
    <property type="match status" value="1"/>
</dbReference>
<accession>A0ABU5H7Z8</accession>
<gene>
    <name evidence="3" type="ORF">SYV04_24580</name>
</gene>
<organism evidence="3 4">
    <name type="scientific">Hyalangium rubrum</name>
    <dbReference type="NCBI Taxonomy" id="3103134"/>
    <lineage>
        <taxon>Bacteria</taxon>
        <taxon>Pseudomonadati</taxon>
        <taxon>Myxococcota</taxon>
        <taxon>Myxococcia</taxon>
        <taxon>Myxococcales</taxon>
        <taxon>Cystobacterineae</taxon>
        <taxon>Archangiaceae</taxon>
        <taxon>Hyalangium</taxon>
    </lineage>
</organism>
<reference evidence="3 4" key="1">
    <citation type="submission" date="2023-12" db="EMBL/GenBank/DDBJ databases">
        <title>the genome sequence of Hyalangium sp. s54d21.</title>
        <authorList>
            <person name="Zhang X."/>
        </authorList>
    </citation>
    <scope>NUCLEOTIDE SEQUENCE [LARGE SCALE GENOMIC DNA]</scope>
    <source>
        <strain evidence="4">s54d21</strain>
    </source>
</reference>
<protein>
    <submittedName>
        <fullName evidence="3">Alpha/beta fold hydrolase</fullName>
    </submittedName>
</protein>
<sequence>MPTPWKKLLRLVCVFSLLASGLTGCARSHTYVLVHGAFSDSTAWGRVTPLLEKEGHKVVTLDLPAHGKDTTPAEQASLQGYTDRVLQTIDAQQEPVILVGHSMGGTVISQVAEQRPDKVSKLVYLAAFLLPNGKSLMDLSQQDTEARLGPYLVPSEDGKTLTLKPGALEAAFCQDCSVEDAQMLNAALPPPEPVAPVSTPVTVTEANWGRVPRFYIETTKDLAIGPAQQKRLYTELPVKRVFTLESGHMPLITHPEELARHLLSL</sequence>
<dbReference type="EMBL" id="JAXIVS010000008">
    <property type="protein sequence ID" value="MDY7229592.1"/>
    <property type="molecule type" value="Genomic_DNA"/>
</dbReference>
<evidence type="ECO:0000313" key="4">
    <source>
        <dbReference type="Proteomes" id="UP001291309"/>
    </source>
</evidence>
<dbReference type="Gene3D" id="3.40.50.1820">
    <property type="entry name" value="alpha/beta hydrolase"/>
    <property type="match status" value="1"/>
</dbReference>
<dbReference type="PANTHER" id="PTHR10992:SF1086">
    <property type="entry name" value="AB HYDROLASE-1 DOMAIN-CONTAINING PROTEIN"/>
    <property type="match status" value="1"/>
</dbReference>
<feature type="signal peptide" evidence="1">
    <location>
        <begin position="1"/>
        <end position="25"/>
    </location>
</feature>
<dbReference type="PRINTS" id="PR00111">
    <property type="entry name" value="ABHYDROLASE"/>
</dbReference>
<dbReference type="Proteomes" id="UP001291309">
    <property type="component" value="Unassembled WGS sequence"/>
</dbReference>
<keyword evidence="3" id="KW-0378">Hydrolase</keyword>
<proteinExistence type="predicted"/>
<dbReference type="PROSITE" id="PS51257">
    <property type="entry name" value="PROKAR_LIPOPROTEIN"/>
    <property type="match status" value="1"/>
</dbReference>
<dbReference type="PANTHER" id="PTHR10992">
    <property type="entry name" value="METHYLESTERASE FAMILY MEMBER"/>
    <property type="match status" value="1"/>
</dbReference>
<comment type="caution">
    <text evidence="3">The sequence shown here is derived from an EMBL/GenBank/DDBJ whole genome shotgun (WGS) entry which is preliminary data.</text>
</comment>
<dbReference type="GO" id="GO:0016787">
    <property type="term" value="F:hydrolase activity"/>
    <property type="evidence" value="ECO:0007669"/>
    <property type="project" value="UniProtKB-KW"/>
</dbReference>
<dbReference type="InterPro" id="IPR045889">
    <property type="entry name" value="MES/HNL"/>
</dbReference>
<feature type="domain" description="AB hydrolase-1" evidence="2">
    <location>
        <begin position="32"/>
        <end position="260"/>
    </location>
</feature>
<dbReference type="InterPro" id="IPR000073">
    <property type="entry name" value="AB_hydrolase_1"/>
</dbReference>
<dbReference type="Pfam" id="PF12697">
    <property type="entry name" value="Abhydrolase_6"/>
    <property type="match status" value="1"/>
</dbReference>
<name>A0ABU5H7Z8_9BACT</name>
<keyword evidence="4" id="KW-1185">Reference proteome</keyword>
<evidence type="ECO:0000313" key="3">
    <source>
        <dbReference type="EMBL" id="MDY7229592.1"/>
    </source>
</evidence>
<evidence type="ECO:0000259" key="2">
    <source>
        <dbReference type="Pfam" id="PF12697"/>
    </source>
</evidence>
<dbReference type="InterPro" id="IPR029058">
    <property type="entry name" value="AB_hydrolase_fold"/>
</dbReference>
<feature type="chain" id="PRO_5046786692" evidence="1">
    <location>
        <begin position="26"/>
        <end position="265"/>
    </location>
</feature>
<evidence type="ECO:0000256" key="1">
    <source>
        <dbReference type="SAM" id="SignalP"/>
    </source>
</evidence>
<dbReference type="RefSeq" id="WP_321548312.1">
    <property type="nucleotide sequence ID" value="NZ_JAXIVS010000008.1"/>
</dbReference>
<keyword evidence="1" id="KW-0732">Signal</keyword>